<dbReference type="InterPro" id="IPR037005">
    <property type="entry name" value="LuxS_sf"/>
</dbReference>
<dbReference type="GO" id="GO:0009372">
    <property type="term" value="P:quorum sensing"/>
    <property type="evidence" value="ECO:0007669"/>
    <property type="project" value="UniProtKB-UniRule"/>
</dbReference>
<evidence type="ECO:0000256" key="8">
    <source>
        <dbReference type="ARBA" id="ARBA00022929"/>
    </source>
</evidence>
<dbReference type="GO" id="GO:0043768">
    <property type="term" value="F:S-ribosylhomocysteine lyase activity"/>
    <property type="evidence" value="ECO:0007669"/>
    <property type="project" value="UniProtKB-UniRule"/>
</dbReference>
<keyword evidence="7 14" id="KW-0479">Metal-binding</keyword>
<evidence type="ECO:0000256" key="4">
    <source>
        <dbReference type="ARBA" id="ARBA00012240"/>
    </source>
</evidence>
<comment type="similarity">
    <text evidence="2 14">Belongs to the LuxS family.</text>
</comment>
<dbReference type="EMBL" id="AP023368">
    <property type="protein sequence ID" value="BCK00399.1"/>
    <property type="molecule type" value="Genomic_DNA"/>
</dbReference>
<sequence length="159" mass="18151">MEQIASFTIDHLQLLPGIYVSRKDKAGAETLTTFDLRMTRPNFEPVMNTAEVHTIEHLGATFLRNHPDFADKTIYFGPMGCRTGFYLILAGDYKSDDIVPLITEMYEFIRDFTGEVPGAAAINCGNYLDMNLPMAKYLADKYLREILYVIDEKHLNYPI</sequence>
<reference evidence="15 16" key="1">
    <citation type="submission" date="2020-08" db="EMBL/GenBank/DDBJ databases">
        <title>Draft genome sequencing of an Anaerocolumna strain isolated from anoxic soil subjected to BSD treatment.</title>
        <authorList>
            <person name="Uek A."/>
            <person name="Tonouchi A."/>
        </authorList>
    </citation>
    <scope>NUCLEOTIDE SEQUENCE [LARGE SCALE GENOMIC DNA]</scope>
    <source>
        <strain evidence="15 16">CTTW</strain>
    </source>
</reference>
<dbReference type="InterPro" id="IPR011249">
    <property type="entry name" value="Metalloenz_LuxS/M16"/>
</dbReference>
<dbReference type="PANTHER" id="PTHR35799:SF1">
    <property type="entry name" value="S-RIBOSYLHOMOCYSTEINE LYASE"/>
    <property type="match status" value="1"/>
</dbReference>
<evidence type="ECO:0000256" key="9">
    <source>
        <dbReference type="ARBA" id="ARBA00023004"/>
    </source>
</evidence>
<dbReference type="PIRSF" id="PIRSF006160">
    <property type="entry name" value="AI2"/>
    <property type="match status" value="1"/>
</dbReference>
<evidence type="ECO:0000256" key="10">
    <source>
        <dbReference type="ARBA" id="ARBA00023239"/>
    </source>
</evidence>
<dbReference type="HAMAP" id="MF_00091">
    <property type="entry name" value="LuxS"/>
    <property type="match status" value="1"/>
</dbReference>
<keyword evidence="6 14" id="KW-0673">Quorum sensing</keyword>
<organism evidence="15 16">
    <name type="scientific">Anaerocolumna chitinilytica</name>
    <dbReference type="NCBI Taxonomy" id="1727145"/>
    <lineage>
        <taxon>Bacteria</taxon>
        <taxon>Bacillati</taxon>
        <taxon>Bacillota</taxon>
        <taxon>Clostridia</taxon>
        <taxon>Lachnospirales</taxon>
        <taxon>Lachnospiraceae</taxon>
        <taxon>Anaerocolumna</taxon>
    </lineage>
</organism>
<dbReference type="SUPFAM" id="SSF63411">
    <property type="entry name" value="LuxS/MPP-like metallohydrolase"/>
    <property type="match status" value="1"/>
</dbReference>
<dbReference type="PANTHER" id="PTHR35799">
    <property type="entry name" value="S-RIBOSYLHOMOCYSTEINE LYASE"/>
    <property type="match status" value="1"/>
</dbReference>
<evidence type="ECO:0000256" key="13">
    <source>
        <dbReference type="ARBA" id="ARBA00031777"/>
    </source>
</evidence>
<dbReference type="AlphaFoldDB" id="A0A7I8DPQ8"/>
<keyword evidence="16" id="KW-1185">Reference proteome</keyword>
<dbReference type="PRINTS" id="PR01487">
    <property type="entry name" value="LUXSPROTEIN"/>
</dbReference>
<dbReference type="NCBIfam" id="NF002604">
    <property type="entry name" value="PRK02260.1-4"/>
    <property type="match status" value="1"/>
</dbReference>
<reference evidence="15 16" key="2">
    <citation type="submission" date="2020-08" db="EMBL/GenBank/DDBJ databases">
        <authorList>
            <person name="Ueki A."/>
            <person name="Tonouchi A."/>
        </authorList>
    </citation>
    <scope>NUCLEOTIDE SEQUENCE [LARGE SCALE GENOMIC DNA]</scope>
    <source>
        <strain evidence="15 16">CTTW</strain>
    </source>
</reference>
<feature type="binding site" evidence="14">
    <location>
        <position position="53"/>
    </location>
    <ligand>
        <name>Fe cation</name>
        <dbReference type="ChEBI" id="CHEBI:24875"/>
    </ligand>
</feature>
<evidence type="ECO:0000256" key="2">
    <source>
        <dbReference type="ARBA" id="ARBA00007311"/>
    </source>
</evidence>
<comment type="cofactor">
    <cofactor evidence="14">
        <name>Fe cation</name>
        <dbReference type="ChEBI" id="CHEBI:24875"/>
    </cofactor>
    <text evidence="14">Binds 1 Fe cation per subunit.</text>
</comment>
<accession>A0A7I8DPQ8</accession>
<comment type="catalytic activity">
    <reaction evidence="1 14">
        <text>S-(5-deoxy-D-ribos-5-yl)-L-homocysteine = (S)-4,5-dihydroxypentane-2,3-dione + L-homocysteine</text>
        <dbReference type="Rhea" id="RHEA:17753"/>
        <dbReference type="ChEBI" id="CHEBI:29484"/>
        <dbReference type="ChEBI" id="CHEBI:58195"/>
        <dbReference type="ChEBI" id="CHEBI:58199"/>
        <dbReference type="EC" id="4.4.1.21"/>
    </reaction>
</comment>
<dbReference type="RefSeq" id="WP_185256074.1">
    <property type="nucleotide sequence ID" value="NZ_AP023368.1"/>
</dbReference>
<dbReference type="Pfam" id="PF02664">
    <property type="entry name" value="LuxS"/>
    <property type="match status" value="1"/>
</dbReference>
<feature type="binding site" evidence="14">
    <location>
        <position position="124"/>
    </location>
    <ligand>
        <name>Fe cation</name>
        <dbReference type="ChEBI" id="CHEBI:24875"/>
    </ligand>
</feature>
<evidence type="ECO:0000256" key="7">
    <source>
        <dbReference type="ARBA" id="ARBA00022723"/>
    </source>
</evidence>
<evidence type="ECO:0000256" key="6">
    <source>
        <dbReference type="ARBA" id="ARBA00022654"/>
    </source>
</evidence>
<protein>
    <recommendedName>
        <fullName evidence="5 14">S-ribosylhomocysteine lyase</fullName>
        <ecNumber evidence="4 14">4.4.1.21</ecNumber>
    </recommendedName>
    <alternativeName>
        <fullName evidence="12 14">AI-2 synthesis protein</fullName>
    </alternativeName>
    <alternativeName>
        <fullName evidence="13 14">Autoinducer-2 production protein LuxS</fullName>
    </alternativeName>
</protein>
<evidence type="ECO:0000256" key="14">
    <source>
        <dbReference type="HAMAP-Rule" id="MF_00091"/>
    </source>
</evidence>
<comment type="subunit">
    <text evidence="3 14">Homodimer.</text>
</comment>
<dbReference type="InterPro" id="IPR003815">
    <property type="entry name" value="S-ribosylhomocysteinase"/>
</dbReference>
<comment type="function">
    <text evidence="11 14">Involved in the synthesis of autoinducer 2 (AI-2) which is secreted by bacteria and is used to communicate both the cell density and the metabolic potential of the environment. The regulation of gene expression in response to changes in cell density is called quorum sensing. Catalyzes the transformation of S-ribosylhomocysteine (RHC) to homocysteine (HC) and 4,5-dihydroxy-2,3-pentadione (DPD).</text>
</comment>
<keyword evidence="9 14" id="KW-0408">Iron</keyword>
<name>A0A7I8DPQ8_9FIRM</name>
<proteinExistence type="inferred from homology"/>
<evidence type="ECO:0000256" key="12">
    <source>
        <dbReference type="ARBA" id="ARBA00030600"/>
    </source>
</evidence>
<dbReference type="EC" id="4.4.1.21" evidence="4 14"/>
<evidence type="ECO:0000313" key="15">
    <source>
        <dbReference type="EMBL" id="BCK00399.1"/>
    </source>
</evidence>
<evidence type="ECO:0000313" key="16">
    <source>
        <dbReference type="Proteomes" id="UP000515703"/>
    </source>
</evidence>
<dbReference type="KEGG" id="acht:bsdcttw_34390"/>
<feature type="binding site" evidence="14">
    <location>
        <position position="57"/>
    </location>
    <ligand>
        <name>Fe cation</name>
        <dbReference type="ChEBI" id="CHEBI:24875"/>
    </ligand>
</feature>
<dbReference type="Gene3D" id="3.30.1360.80">
    <property type="entry name" value="S-ribosylhomocysteinase (LuxS)"/>
    <property type="match status" value="1"/>
</dbReference>
<evidence type="ECO:0000256" key="3">
    <source>
        <dbReference type="ARBA" id="ARBA00011738"/>
    </source>
</evidence>
<evidence type="ECO:0000256" key="5">
    <source>
        <dbReference type="ARBA" id="ARBA00015130"/>
    </source>
</evidence>
<keyword evidence="10 14" id="KW-0456">Lyase</keyword>
<gene>
    <name evidence="14 15" type="primary">luxS</name>
    <name evidence="15" type="ORF">bsdcttw_34390</name>
</gene>
<dbReference type="GO" id="GO:0005506">
    <property type="term" value="F:iron ion binding"/>
    <property type="evidence" value="ECO:0007669"/>
    <property type="project" value="InterPro"/>
</dbReference>
<keyword evidence="8 14" id="KW-0071">Autoinducer synthesis</keyword>
<dbReference type="Proteomes" id="UP000515703">
    <property type="component" value="Chromosome"/>
</dbReference>
<evidence type="ECO:0000256" key="1">
    <source>
        <dbReference type="ARBA" id="ARBA00000297"/>
    </source>
</evidence>
<evidence type="ECO:0000256" key="11">
    <source>
        <dbReference type="ARBA" id="ARBA00024654"/>
    </source>
</evidence>